<keyword evidence="5" id="KW-1185">Reference proteome</keyword>
<name>A0A4R4DKX9_9PROT</name>
<protein>
    <submittedName>
        <fullName evidence="4">Glycosyltransferase family 1 protein</fullName>
    </submittedName>
</protein>
<dbReference type="PANTHER" id="PTHR46401">
    <property type="entry name" value="GLYCOSYLTRANSFERASE WBBK-RELATED"/>
    <property type="match status" value="1"/>
</dbReference>
<dbReference type="AlphaFoldDB" id="A0A4R4DKX9"/>
<dbReference type="GO" id="GO:0016757">
    <property type="term" value="F:glycosyltransferase activity"/>
    <property type="evidence" value="ECO:0007669"/>
    <property type="project" value="InterPro"/>
</dbReference>
<gene>
    <name evidence="4" type="ORF">EXY23_12485</name>
</gene>
<keyword evidence="1 4" id="KW-0808">Transferase</keyword>
<dbReference type="InterPro" id="IPR001296">
    <property type="entry name" value="Glyco_trans_1"/>
</dbReference>
<dbReference type="PANTHER" id="PTHR46401:SF2">
    <property type="entry name" value="GLYCOSYLTRANSFERASE WBBK-RELATED"/>
    <property type="match status" value="1"/>
</dbReference>
<accession>A0A4R4DKX9</accession>
<dbReference type="InterPro" id="IPR028098">
    <property type="entry name" value="Glyco_trans_4-like_N"/>
</dbReference>
<organism evidence="4 5">
    <name type="scientific">Roseicella aquatilis</name>
    <dbReference type="NCBI Taxonomy" id="2527868"/>
    <lineage>
        <taxon>Bacteria</taxon>
        <taxon>Pseudomonadati</taxon>
        <taxon>Pseudomonadota</taxon>
        <taxon>Alphaproteobacteria</taxon>
        <taxon>Acetobacterales</taxon>
        <taxon>Roseomonadaceae</taxon>
        <taxon>Roseicella</taxon>
    </lineage>
</organism>
<feature type="domain" description="Glycosyl transferase family 1" evidence="2">
    <location>
        <begin position="258"/>
        <end position="418"/>
    </location>
</feature>
<evidence type="ECO:0000313" key="4">
    <source>
        <dbReference type="EMBL" id="TCZ61354.1"/>
    </source>
</evidence>
<feature type="domain" description="Glycosyltransferase subfamily 4-like N-terminal" evidence="3">
    <location>
        <begin position="130"/>
        <end position="230"/>
    </location>
</feature>
<dbReference type="CDD" id="cd03809">
    <property type="entry name" value="GT4_MtfB-like"/>
    <property type="match status" value="1"/>
</dbReference>
<dbReference type="Pfam" id="PF13439">
    <property type="entry name" value="Glyco_transf_4"/>
    <property type="match status" value="1"/>
</dbReference>
<evidence type="ECO:0000313" key="5">
    <source>
        <dbReference type="Proteomes" id="UP000295023"/>
    </source>
</evidence>
<dbReference type="SUPFAM" id="SSF53756">
    <property type="entry name" value="UDP-Glycosyltransferase/glycogen phosphorylase"/>
    <property type="match status" value="1"/>
</dbReference>
<evidence type="ECO:0000259" key="3">
    <source>
        <dbReference type="Pfam" id="PF13439"/>
    </source>
</evidence>
<proteinExistence type="predicted"/>
<comment type="caution">
    <text evidence="4">The sequence shown here is derived from an EMBL/GenBank/DDBJ whole genome shotgun (WGS) entry which is preliminary data.</text>
</comment>
<dbReference type="Gene3D" id="3.40.50.2000">
    <property type="entry name" value="Glycogen Phosphorylase B"/>
    <property type="match status" value="2"/>
</dbReference>
<sequence>MTQPSRLFIDGYNLELTQGTGVATYARNLSTAMGRLGHQVGVLYGSRAAPSLHPLMQEVAFFDTEEEDPPALLVAWRRARRLLFRSFGEVASPVPMTGKVITAPFRDRLPHFDEIWNAQDLFKQAHVNYTFGQQRLQVRMRHRPDLMHWTYPLALRIPGATNIYTMHDLVPLRLPYTTLDKKRRYFRLTQMLGREADHIVTVSEASKRDIMSLLGVPEERITNTYQAVDIPRRLREVPMPQVAAEIDGSFGLQAGGYWLFFGAIEPKKNVGRLIQAYLASGVQGPLVIVGKQAWKSEEELRLLYDDHVKYLVQEGSVLRTRHRVMMLDYVPFRLLVNLIRGARAVLFPSLYEGFGLPALEAMQLGTPVITSNTASMPEVVGEAAIKVDPYDVSALVQAIQAVDSDADLRARLAEAGPRQAALFSPERYAARLEALYARLGIAPVEGATPAAAAPPRLAAE</sequence>
<dbReference type="Proteomes" id="UP000295023">
    <property type="component" value="Unassembled WGS sequence"/>
</dbReference>
<reference evidence="4 5" key="1">
    <citation type="submission" date="2019-03" db="EMBL/GenBank/DDBJ databases">
        <title>Paracraurococcus aquatilis NE82 genome sequence.</title>
        <authorList>
            <person name="Zhao Y."/>
            <person name="Du Z."/>
        </authorList>
    </citation>
    <scope>NUCLEOTIDE SEQUENCE [LARGE SCALE GENOMIC DNA]</scope>
    <source>
        <strain evidence="4 5">NE82</strain>
    </source>
</reference>
<dbReference type="Pfam" id="PF00534">
    <property type="entry name" value="Glycos_transf_1"/>
    <property type="match status" value="1"/>
</dbReference>
<evidence type="ECO:0000256" key="1">
    <source>
        <dbReference type="ARBA" id="ARBA00022679"/>
    </source>
</evidence>
<evidence type="ECO:0000259" key="2">
    <source>
        <dbReference type="Pfam" id="PF00534"/>
    </source>
</evidence>
<dbReference type="EMBL" id="SKBM01000010">
    <property type="protein sequence ID" value="TCZ61354.1"/>
    <property type="molecule type" value="Genomic_DNA"/>
</dbReference>
<dbReference type="GO" id="GO:0009103">
    <property type="term" value="P:lipopolysaccharide biosynthetic process"/>
    <property type="evidence" value="ECO:0007669"/>
    <property type="project" value="TreeGrafter"/>
</dbReference>
<dbReference type="OrthoDB" id="9801609at2"/>
<dbReference type="RefSeq" id="WP_132289323.1">
    <property type="nucleotide sequence ID" value="NZ_SKBM01000010.1"/>
</dbReference>